<keyword evidence="6" id="KW-1185">Reference proteome</keyword>
<dbReference type="PROSITE" id="PS01124">
    <property type="entry name" value="HTH_ARAC_FAMILY_2"/>
    <property type="match status" value="1"/>
</dbReference>
<evidence type="ECO:0000313" key="5">
    <source>
        <dbReference type="EMBL" id="MPW27218.1"/>
    </source>
</evidence>
<evidence type="ECO:0000256" key="3">
    <source>
        <dbReference type="ARBA" id="ARBA00023163"/>
    </source>
</evidence>
<dbReference type="PROSITE" id="PS00041">
    <property type="entry name" value="HTH_ARAC_FAMILY_1"/>
    <property type="match status" value="1"/>
</dbReference>
<dbReference type="PANTHER" id="PTHR47504:SF5">
    <property type="entry name" value="RIGHT ORIGIN-BINDING PROTEIN"/>
    <property type="match status" value="1"/>
</dbReference>
<dbReference type="SUPFAM" id="SSF46689">
    <property type="entry name" value="Homeodomain-like"/>
    <property type="match status" value="2"/>
</dbReference>
<accession>A0A6A7KCH2</accession>
<dbReference type="InterPro" id="IPR018060">
    <property type="entry name" value="HTH_AraC"/>
</dbReference>
<protein>
    <submittedName>
        <fullName evidence="5">Helix-turn-helix domain-containing protein</fullName>
    </submittedName>
</protein>
<name>A0A6A7KCH2_9FIRM</name>
<comment type="caution">
    <text evidence="5">The sequence shown here is derived from an EMBL/GenBank/DDBJ whole genome shotgun (WGS) entry which is preliminary data.</text>
</comment>
<keyword evidence="2" id="KW-0238">DNA-binding</keyword>
<dbReference type="PRINTS" id="PR00032">
    <property type="entry name" value="HTHARAC"/>
</dbReference>
<feature type="domain" description="HTH araC/xylS-type" evidence="4">
    <location>
        <begin position="8"/>
        <end position="106"/>
    </location>
</feature>
<sequence>MDSLQKMNEALSYIEDNITDEIDYKEIARLALCTEYHFQRMFSFLAGVTLAEYVRHRRLTLAAFEINNSNVRIIDIAVKYGYSSADSFTRAFQNLHGITPTEARENGKSLKAYPRMIFQLTIIGGSEMNYRIEQKDTTSPTLKSEIWIPVVKKY</sequence>
<dbReference type="AlphaFoldDB" id="A0A6A7KCH2"/>
<dbReference type="PANTHER" id="PTHR47504">
    <property type="entry name" value="RIGHT ORIGIN-BINDING PROTEIN"/>
    <property type="match status" value="1"/>
</dbReference>
<evidence type="ECO:0000256" key="2">
    <source>
        <dbReference type="ARBA" id="ARBA00023125"/>
    </source>
</evidence>
<dbReference type="GO" id="GO:0003700">
    <property type="term" value="F:DNA-binding transcription factor activity"/>
    <property type="evidence" value="ECO:0007669"/>
    <property type="project" value="InterPro"/>
</dbReference>
<reference evidence="5 6" key="1">
    <citation type="submission" date="2019-10" db="EMBL/GenBank/DDBJ databases">
        <title>Alkalibaculum tamaniensis sp.nov., a new alkaliphilic acetogen, isolated on methoxylated aromatics from a mud volcano.</title>
        <authorList>
            <person name="Khomyakova M.A."/>
            <person name="Merkel A.Y."/>
            <person name="Bonch-Osmolovskaya E.A."/>
            <person name="Slobodkin A.I."/>
        </authorList>
    </citation>
    <scope>NUCLEOTIDE SEQUENCE [LARGE SCALE GENOMIC DNA]</scope>
    <source>
        <strain evidence="5 6">M08DMB</strain>
    </source>
</reference>
<proteinExistence type="predicted"/>
<dbReference type="EMBL" id="WHNX01000048">
    <property type="protein sequence ID" value="MPW27218.1"/>
    <property type="molecule type" value="Genomic_DNA"/>
</dbReference>
<dbReference type="Gene3D" id="1.10.10.60">
    <property type="entry name" value="Homeodomain-like"/>
    <property type="match status" value="2"/>
</dbReference>
<organism evidence="5 6">
    <name type="scientific">Alkalibaculum sporogenes</name>
    <dbReference type="NCBI Taxonomy" id="2655001"/>
    <lineage>
        <taxon>Bacteria</taxon>
        <taxon>Bacillati</taxon>
        <taxon>Bacillota</taxon>
        <taxon>Clostridia</taxon>
        <taxon>Eubacteriales</taxon>
        <taxon>Eubacteriaceae</taxon>
        <taxon>Alkalibaculum</taxon>
    </lineage>
</organism>
<keyword evidence="3" id="KW-0804">Transcription</keyword>
<dbReference type="Pfam" id="PF12833">
    <property type="entry name" value="HTH_18"/>
    <property type="match status" value="1"/>
</dbReference>
<evidence type="ECO:0000313" key="6">
    <source>
        <dbReference type="Proteomes" id="UP000440004"/>
    </source>
</evidence>
<dbReference type="InterPro" id="IPR050959">
    <property type="entry name" value="MarA-like"/>
</dbReference>
<dbReference type="Proteomes" id="UP000440004">
    <property type="component" value="Unassembled WGS sequence"/>
</dbReference>
<dbReference type="InterPro" id="IPR020449">
    <property type="entry name" value="Tscrpt_reg_AraC-type_HTH"/>
</dbReference>
<dbReference type="SMART" id="SM00342">
    <property type="entry name" value="HTH_ARAC"/>
    <property type="match status" value="1"/>
</dbReference>
<dbReference type="InterPro" id="IPR018062">
    <property type="entry name" value="HTH_AraC-typ_CS"/>
</dbReference>
<evidence type="ECO:0000256" key="1">
    <source>
        <dbReference type="ARBA" id="ARBA00023015"/>
    </source>
</evidence>
<dbReference type="InterPro" id="IPR009057">
    <property type="entry name" value="Homeodomain-like_sf"/>
</dbReference>
<keyword evidence="1" id="KW-0805">Transcription regulation</keyword>
<dbReference type="GO" id="GO:0043565">
    <property type="term" value="F:sequence-specific DNA binding"/>
    <property type="evidence" value="ECO:0007669"/>
    <property type="project" value="InterPro"/>
</dbReference>
<evidence type="ECO:0000259" key="4">
    <source>
        <dbReference type="PROSITE" id="PS01124"/>
    </source>
</evidence>
<gene>
    <name evidence="5" type="ORF">GC105_15725</name>
</gene>